<dbReference type="RefSeq" id="WP_373970237.1">
    <property type="nucleotide sequence ID" value="NZ_JBHDLJ010000001.1"/>
</dbReference>
<evidence type="ECO:0000313" key="4">
    <source>
        <dbReference type="EMBL" id="MFB0833068.1"/>
    </source>
</evidence>
<evidence type="ECO:0000259" key="2">
    <source>
        <dbReference type="Pfam" id="PF02591"/>
    </source>
</evidence>
<protein>
    <submittedName>
        <fullName evidence="4">Zinc ribbon domain-containing protein</fullName>
    </submittedName>
</protein>
<name>A0ABV4UJK1_9MICC</name>
<feature type="domain" description="C4-type zinc ribbon" evidence="2">
    <location>
        <begin position="205"/>
        <end position="238"/>
    </location>
</feature>
<accession>A0ABV4UJK1</accession>
<comment type="caution">
    <text evidence="4">The sequence shown here is derived from an EMBL/GenBank/DDBJ whole genome shotgun (WGS) entry which is preliminary data.</text>
</comment>
<gene>
    <name evidence="4" type="ORF">ACETWP_00555</name>
</gene>
<feature type="coiled-coil region" evidence="1">
    <location>
        <begin position="15"/>
        <end position="86"/>
    </location>
</feature>
<dbReference type="InterPro" id="IPR056003">
    <property type="entry name" value="CT398_CC_hairpin"/>
</dbReference>
<dbReference type="Pfam" id="PF24481">
    <property type="entry name" value="CT398_CC"/>
    <property type="match status" value="1"/>
</dbReference>
<keyword evidence="1" id="KW-0175">Coiled coil</keyword>
<keyword evidence="5" id="KW-1185">Reference proteome</keyword>
<dbReference type="PANTHER" id="PTHR39082">
    <property type="entry name" value="PHOSPHOLIPASE C-BETA-2-RELATED"/>
    <property type="match status" value="1"/>
</dbReference>
<proteinExistence type="predicted"/>
<dbReference type="PANTHER" id="PTHR39082:SF1">
    <property type="entry name" value="SCAVENGER RECEPTOR CLASS A MEMBER 3"/>
    <property type="match status" value="1"/>
</dbReference>
<evidence type="ECO:0000259" key="3">
    <source>
        <dbReference type="Pfam" id="PF24481"/>
    </source>
</evidence>
<organism evidence="4 5">
    <name type="scientific">Arthrobacter halodurans</name>
    <dbReference type="NCBI Taxonomy" id="516699"/>
    <lineage>
        <taxon>Bacteria</taxon>
        <taxon>Bacillati</taxon>
        <taxon>Actinomycetota</taxon>
        <taxon>Actinomycetes</taxon>
        <taxon>Micrococcales</taxon>
        <taxon>Micrococcaceae</taxon>
        <taxon>Arthrobacter</taxon>
    </lineage>
</organism>
<reference evidence="4 5" key="1">
    <citation type="submission" date="2024-09" db="EMBL/GenBank/DDBJ databases">
        <authorList>
            <person name="Salinas-Garcia M.A."/>
            <person name="Prieme A."/>
        </authorList>
    </citation>
    <scope>NUCLEOTIDE SEQUENCE [LARGE SCALE GENOMIC DNA]</scope>
    <source>
        <strain evidence="4 5">DSM 21081</strain>
    </source>
</reference>
<dbReference type="Gene3D" id="1.10.287.1490">
    <property type="match status" value="1"/>
</dbReference>
<evidence type="ECO:0000313" key="5">
    <source>
        <dbReference type="Proteomes" id="UP001575652"/>
    </source>
</evidence>
<evidence type="ECO:0000256" key="1">
    <source>
        <dbReference type="SAM" id="Coils"/>
    </source>
</evidence>
<feature type="domain" description="CT398-like coiled coil hairpin" evidence="3">
    <location>
        <begin position="15"/>
        <end position="194"/>
    </location>
</feature>
<dbReference type="Pfam" id="PF02591">
    <property type="entry name" value="Zn_ribbon_9"/>
    <property type="match status" value="1"/>
</dbReference>
<dbReference type="Proteomes" id="UP001575652">
    <property type="component" value="Unassembled WGS sequence"/>
</dbReference>
<dbReference type="EMBL" id="JBHDLJ010000001">
    <property type="protein sequence ID" value="MFB0833068.1"/>
    <property type="molecule type" value="Genomic_DNA"/>
</dbReference>
<dbReference type="InterPro" id="IPR003743">
    <property type="entry name" value="Zf-RING_7"/>
</dbReference>
<dbReference type="InterPro" id="IPR052376">
    <property type="entry name" value="Oxidative_Scav/Glycosyltrans"/>
</dbReference>
<sequence>MAKAPQSEQHKLLALQSFDSKLTKLQRRAAELANDPAVAAALAARNAADAVRDGIAAEMEEAKRAVAASEHEVERVQMKLDKDRQRIDLGKGTARDMMALQHEIDSLTPRKAELEDAELELMEAFEAVAERHAVSAAAAERAAAGLAEAEGARDAELETLSRERESVTAQRAELVSSIDPGLVAIYEKRLAQHGVGAARLFHGTSEGSGMQLAPGDLAEIKAAAEDDVVFCPDSGCILVRSDEWNSAA</sequence>